<protein>
    <submittedName>
        <fullName evidence="2">Uncharacterized protein</fullName>
    </submittedName>
</protein>
<dbReference type="EMBL" id="OW152813">
    <property type="protein sequence ID" value="CAH2034956.1"/>
    <property type="molecule type" value="Genomic_DNA"/>
</dbReference>
<feature type="compositionally biased region" description="Polar residues" evidence="1">
    <location>
        <begin position="67"/>
        <end position="76"/>
    </location>
</feature>
<feature type="region of interest" description="Disordered" evidence="1">
    <location>
        <begin position="13"/>
        <end position="76"/>
    </location>
</feature>
<name>A0ABN8HN72_9NEOP</name>
<sequence length="76" mass="7705">MYLENRLIRAERGVRGGGNTIRELQPAGRPGAAGGRRARRRGGGGGQGGGRGARAGDAGARAPPATALTSRTVPDR</sequence>
<reference evidence="2" key="1">
    <citation type="submission" date="2022-03" db="EMBL/GenBank/DDBJ databases">
        <authorList>
            <person name="Martin H S."/>
        </authorList>
    </citation>
    <scope>NUCLEOTIDE SEQUENCE</scope>
</reference>
<dbReference type="Proteomes" id="UP000837857">
    <property type="component" value="Chromosome 1"/>
</dbReference>
<organism evidence="2 3">
    <name type="scientific">Iphiclides podalirius</name>
    <name type="common">scarce swallowtail</name>
    <dbReference type="NCBI Taxonomy" id="110791"/>
    <lineage>
        <taxon>Eukaryota</taxon>
        <taxon>Metazoa</taxon>
        <taxon>Ecdysozoa</taxon>
        <taxon>Arthropoda</taxon>
        <taxon>Hexapoda</taxon>
        <taxon>Insecta</taxon>
        <taxon>Pterygota</taxon>
        <taxon>Neoptera</taxon>
        <taxon>Endopterygota</taxon>
        <taxon>Lepidoptera</taxon>
        <taxon>Glossata</taxon>
        <taxon>Ditrysia</taxon>
        <taxon>Papilionoidea</taxon>
        <taxon>Papilionidae</taxon>
        <taxon>Papilioninae</taxon>
        <taxon>Iphiclides</taxon>
    </lineage>
</organism>
<feature type="compositionally biased region" description="Low complexity" evidence="1">
    <location>
        <begin position="55"/>
        <end position="65"/>
    </location>
</feature>
<evidence type="ECO:0000256" key="1">
    <source>
        <dbReference type="SAM" id="MobiDB-lite"/>
    </source>
</evidence>
<feature type="compositionally biased region" description="Gly residues" evidence="1">
    <location>
        <begin position="43"/>
        <end position="53"/>
    </location>
</feature>
<evidence type="ECO:0000313" key="2">
    <source>
        <dbReference type="EMBL" id="CAH2034956.1"/>
    </source>
</evidence>
<evidence type="ECO:0000313" key="3">
    <source>
        <dbReference type="Proteomes" id="UP000837857"/>
    </source>
</evidence>
<keyword evidence="3" id="KW-1185">Reference proteome</keyword>
<accession>A0ABN8HN72</accession>
<gene>
    <name evidence="2" type="ORF">IPOD504_LOCUS355</name>
</gene>
<feature type="non-terminal residue" evidence="2">
    <location>
        <position position="1"/>
    </location>
</feature>
<proteinExistence type="predicted"/>